<dbReference type="AlphaFoldDB" id="A0AAV7L3N2"/>
<feature type="compositionally biased region" description="Basic and acidic residues" evidence="1">
    <location>
        <begin position="1"/>
        <end position="17"/>
    </location>
</feature>
<reference evidence="2" key="1">
    <citation type="journal article" date="2022" name="bioRxiv">
        <title>Sequencing and chromosome-scale assembly of the giantPleurodeles waltlgenome.</title>
        <authorList>
            <person name="Brown T."/>
            <person name="Elewa A."/>
            <person name="Iarovenko S."/>
            <person name="Subramanian E."/>
            <person name="Araus A.J."/>
            <person name="Petzold A."/>
            <person name="Susuki M."/>
            <person name="Suzuki K.-i.T."/>
            <person name="Hayashi T."/>
            <person name="Toyoda A."/>
            <person name="Oliveira C."/>
            <person name="Osipova E."/>
            <person name="Leigh N.D."/>
            <person name="Simon A."/>
            <person name="Yun M.H."/>
        </authorList>
    </citation>
    <scope>NUCLEOTIDE SEQUENCE</scope>
    <source>
        <strain evidence="2">20211129_DDA</strain>
        <tissue evidence="2">Liver</tissue>
    </source>
</reference>
<comment type="caution">
    <text evidence="2">The sequence shown here is derived from an EMBL/GenBank/DDBJ whole genome shotgun (WGS) entry which is preliminary data.</text>
</comment>
<proteinExistence type="predicted"/>
<organism evidence="2 3">
    <name type="scientific">Pleurodeles waltl</name>
    <name type="common">Iberian ribbed newt</name>
    <dbReference type="NCBI Taxonomy" id="8319"/>
    <lineage>
        <taxon>Eukaryota</taxon>
        <taxon>Metazoa</taxon>
        <taxon>Chordata</taxon>
        <taxon>Craniata</taxon>
        <taxon>Vertebrata</taxon>
        <taxon>Euteleostomi</taxon>
        <taxon>Amphibia</taxon>
        <taxon>Batrachia</taxon>
        <taxon>Caudata</taxon>
        <taxon>Salamandroidea</taxon>
        <taxon>Salamandridae</taxon>
        <taxon>Pleurodelinae</taxon>
        <taxon>Pleurodeles</taxon>
    </lineage>
</organism>
<feature type="region of interest" description="Disordered" evidence="1">
    <location>
        <begin position="1"/>
        <end position="51"/>
    </location>
</feature>
<name>A0AAV7L3N2_PLEWA</name>
<keyword evidence="3" id="KW-1185">Reference proteome</keyword>
<dbReference type="Proteomes" id="UP001066276">
    <property type="component" value="Chromosome 12"/>
</dbReference>
<evidence type="ECO:0000313" key="3">
    <source>
        <dbReference type="Proteomes" id="UP001066276"/>
    </source>
</evidence>
<sequence>MNVADRARRLCSEKRSDPQQTNSDTRTAGTRVRIRGGGRDSQAASREGDEKQAQLWRVEWLEGRLDRYPHLPWSTDEHLQGCLTPEDEIHGTIDRGGGA</sequence>
<evidence type="ECO:0000313" key="2">
    <source>
        <dbReference type="EMBL" id="KAJ1083173.1"/>
    </source>
</evidence>
<dbReference type="EMBL" id="JANPWB010000016">
    <property type="protein sequence ID" value="KAJ1083173.1"/>
    <property type="molecule type" value="Genomic_DNA"/>
</dbReference>
<evidence type="ECO:0000256" key="1">
    <source>
        <dbReference type="SAM" id="MobiDB-lite"/>
    </source>
</evidence>
<gene>
    <name evidence="2" type="ORF">NDU88_003333</name>
</gene>
<accession>A0AAV7L3N2</accession>
<feature type="compositionally biased region" description="Polar residues" evidence="1">
    <location>
        <begin position="18"/>
        <end position="28"/>
    </location>
</feature>
<protein>
    <submittedName>
        <fullName evidence="2">Uncharacterized protein</fullName>
    </submittedName>
</protein>